<dbReference type="Pfam" id="PF12813">
    <property type="entry name" value="XPG_I_2"/>
    <property type="match status" value="1"/>
</dbReference>
<dbReference type="EMBL" id="JAQJAN010000017">
    <property type="protein sequence ID" value="KAJ5709812.1"/>
    <property type="molecule type" value="Genomic_DNA"/>
</dbReference>
<evidence type="ECO:0000256" key="1">
    <source>
        <dbReference type="ARBA" id="ARBA00007398"/>
    </source>
</evidence>
<evidence type="ECO:0000313" key="4">
    <source>
        <dbReference type="Proteomes" id="UP001215712"/>
    </source>
</evidence>
<dbReference type="InterPro" id="IPR026832">
    <property type="entry name" value="Asteroid"/>
</dbReference>
<comment type="similarity">
    <text evidence="1">Belongs to the asteroid family.</text>
</comment>
<proteinExistence type="inferred from homology"/>
<dbReference type="Proteomes" id="UP001215712">
    <property type="component" value="Unassembled WGS sequence"/>
</dbReference>
<protein>
    <recommendedName>
        <fullName evidence="2">Asteroid domain-containing protein</fullName>
    </recommendedName>
</protein>
<reference evidence="3" key="1">
    <citation type="journal article" date="2023" name="IMA Fungus">
        <title>Comparative genomic study of the Penicillium genus elucidates a diverse pangenome and 15 lateral gene transfer events.</title>
        <authorList>
            <person name="Petersen C."/>
            <person name="Sorensen T."/>
            <person name="Nielsen M.R."/>
            <person name="Sondergaard T.E."/>
            <person name="Sorensen J.L."/>
            <person name="Fitzpatrick D.A."/>
            <person name="Frisvad J.C."/>
            <person name="Nielsen K.L."/>
        </authorList>
    </citation>
    <scope>NUCLEOTIDE SEQUENCE</scope>
    <source>
        <strain evidence="3">IBT 17514</strain>
    </source>
</reference>
<comment type="caution">
    <text evidence="3">The sequence shown here is derived from an EMBL/GenBank/DDBJ whole genome shotgun (WGS) entry which is preliminary data.</text>
</comment>
<accession>A0AAD6HE35</accession>
<gene>
    <name evidence="3" type="ORF">N7493_009404</name>
</gene>
<dbReference type="PANTHER" id="PTHR15665">
    <property type="entry name" value="ASTEROID PROTEIN"/>
    <property type="match status" value="1"/>
</dbReference>
<dbReference type="Gene3D" id="3.40.50.1010">
    <property type="entry name" value="5'-nuclease"/>
    <property type="match status" value="1"/>
</dbReference>
<dbReference type="PANTHER" id="PTHR15665:SF1">
    <property type="entry name" value="PROTEIN ASTEROID HOMOLOG 1"/>
    <property type="match status" value="1"/>
</dbReference>
<dbReference type="SUPFAM" id="SSF88723">
    <property type="entry name" value="PIN domain-like"/>
    <property type="match status" value="1"/>
</dbReference>
<evidence type="ECO:0000313" key="3">
    <source>
        <dbReference type="EMBL" id="KAJ5709812.1"/>
    </source>
</evidence>
<dbReference type="InterPro" id="IPR029060">
    <property type="entry name" value="PIN-like_dom_sf"/>
</dbReference>
<keyword evidence="4" id="KW-1185">Reference proteome</keyword>
<name>A0AAD6HE35_9EURO</name>
<reference evidence="3" key="2">
    <citation type="submission" date="2023-01" db="EMBL/GenBank/DDBJ databases">
        <authorList>
            <person name="Petersen C."/>
        </authorList>
    </citation>
    <scope>NUCLEOTIDE SEQUENCE</scope>
    <source>
        <strain evidence="3">IBT 17514</strain>
    </source>
</reference>
<evidence type="ECO:0000259" key="2">
    <source>
        <dbReference type="Pfam" id="PF12813"/>
    </source>
</evidence>
<organism evidence="3 4">
    <name type="scientific">Penicillium malachiteum</name>
    <dbReference type="NCBI Taxonomy" id="1324776"/>
    <lineage>
        <taxon>Eukaryota</taxon>
        <taxon>Fungi</taxon>
        <taxon>Dikarya</taxon>
        <taxon>Ascomycota</taxon>
        <taxon>Pezizomycotina</taxon>
        <taxon>Eurotiomycetes</taxon>
        <taxon>Eurotiomycetidae</taxon>
        <taxon>Eurotiales</taxon>
        <taxon>Aspergillaceae</taxon>
        <taxon>Penicillium</taxon>
    </lineage>
</organism>
<dbReference type="AlphaFoldDB" id="A0AAD6HE35"/>
<feature type="domain" description="Asteroid" evidence="2">
    <location>
        <begin position="157"/>
        <end position="423"/>
    </location>
</feature>
<sequence length="578" mass="66423">MGIPSLTKHLFPYGETVVLGDSSTQEDGPPTVRSVVIDGPSLVYHVNYRLLASTRISNGTLDPQPTCDEVSRGFASCLLQLVQRGVQIQQICFDGALPIAKRETRRGRIERSRQRLEIARRQPLVAPSSEQCQRSPMRPAQFWSSRHLPSCFRNLPENPFMVSAVFEDLKRRWTKPRLATELEQEVDALELGPSEYPWADITVMVPGEADPECARIASLAGAAVLTNDSDLVVHDLGPHGAVIMINSLHLLEDAADKNNSDIRGLRLLPKRICERLGIPNIQRFAYELEQDPQIGLSDLIRRTKKSLETEEKKNDYDRFLKEYRTRTEEESISQDRFSNLVLDPRVCELVSQYELPDIYFSDQPHVYLGILHEDPSRRCAWENGRIFRTTAYSLLNSSYPTERQYPSVHEFVRRGRRIVPEEVILYEPLQFPTALRYVDTRLGLASLVLGDPSQHYFWVMFALAEIYQDPNTSMFPEFTALKQFLERGRMGERGDWVDIHFLASIHAVFYSLRILKQVLSMIDEEIWKGSKHLSLLDKLPPAHLLLVSRLELTKGFQREFFAHQSLCQLFQTYEQTYD</sequence>
<dbReference type="InterPro" id="IPR039436">
    <property type="entry name" value="Asteroid_dom"/>
</dbReference>